<dbReference type="InterPro" id="IPR010380">
    <property type="entry name" value="DUF975"/>
</dbReference>
<evidence type="ECO:0000313" key="2">
    <source>
        <dbReference type="EMBL" id="OGY86442.1"/>
    </source>
</evidence>
<dbReference type="AlphaFoldDB" id="A0A1G2BBD8"/>
<feature type="transmembrane region" description="Helical" evidence="1">
    <location>
        <begin position="26"/>
        <end position="55"/>
    </location>
</feature>
<proteinExistence type="predicted"/>
<comment type="caution">
    <text evidence="2">The sequence shown here is derived from an EMBL/GenBank/DDBJ whole genome shotgun (WGS) entry which is preliminary data.</text>
</comment>
<feature type="transmembrane region" description="Helical" evidence="1">
    <location>
        <begin position="75"/>
        <end position="105"/>
    </location>
</feature>
<feature type="transmembrane region" description="Helical" evidence="1">
    <location>
        <begin position="195"/>
        <end position="224"/>
    </location>
</feature>
<dbReference type="PANTHER" id="PTHR40076">
    <property type="entry name" value="MEMBRANE PROTEIN-RELATED"/>
    <property type="match status" value="1"/>
</dbReference>
<dbReference type="Proteomes" id="UP000176420">
    <property type="component" value="Unassembled WGS sequence"/>
</dbReference>
<reference evidence="2 3" key="1">
    <citation type="journal article" date="2016" name="Nat. Commun.">
        <title>Thousands of microbial genomes shed light on interconnected biogeochemical processes in an aquifer system.</title>
        <authorList>
            <person name="Anantharaman K."/>
            <person name="Brown C.T."/>
            <person name="Hug L.A."/>
            <person name="Sharon I."/>
            <person name="Castelle C.J."/>
            <person name="Probst A.J."/>
            <person name="Thomas B.C."/>
            <person name="Singh A."/>
            <person name="Wilkins M.J."/>
            <person name="Karaoz U."/>
            <person name="Brodie E.L."/>
            <person name="Williams K.H."/>
            <person name="Hubbard S.S."/>
            <person name="Banfield J.F."/>
        </authorList>
    </citation>
    <scope>NUCLEOTIDE SEQUENCE [LARGE SCALE GENOMIC DNA]</scope>
</reference>
<dbReference type="EMBL" id="MHKI01000020">
    <property type="protein sequence ID" value="OGY86442.1"/>
    <property type="molecule type" value="Genomic_DNA"/>
</dbReference>
<organism evidence="2 3">
    <name type="scientific">Candidatus Kerfeldbacteria bacterium RIFOXYB2_FULL_38_14</name>
    <dbReference type="NCBI Taxonomy" id="1798547"/>
    <lineage>
        <taxon>Bacteria</taxon>
        <taxon>Candidatus Kerfeldiibacteriota</taxon>
    </lineage>
</organism>
<evidence type="ECO:0000313" key="3">
    <source>
        <dbReference type="Proteomes" id="UP000176420"/>
    </source>
</evidence>
<protein>
    <recommendedName>
        <fullName evidence="4">Glycerophosphoryl diester phosphodiesterase membrane domain-containing protein</fullName>
    </recommendedName>
</protein>
<evidence type="ECO:0008006" key="4">
    <source>
        <dbReference type="Google" id="ProtNLM"/>
    </source>
</evidence>
<dbReference type="PANTHER" id="PTHR40076:SF1">
    <property type="entry name" value="MEMBRANE PROTEIN"/>
    <property type="match status" value="1"/>
</dbReference>
<sequence length="242" mass="27165">MENQPTFKLGAALSAGWKLTWKNFGFILLMMLVIMGICFGIWLLFVAIFGGVAFLTSINQSGAGLGTVDTEMSGFIFFLMWLMVPLYLAILAFSQVVSIGMQKIYLNMVAEKERKIKDLFIHWNYFLQYLGAGLLLGVIIYVGFFFFIFPGIYFMVKYQFALTALVDKNLDVKASLDKAAVLSKGNWWKLFASNILLFLIAFFGFFVFGIGALVTVPLAALAYVHIYRQLAGEIKVNQAKVN</sequence>
<name>A0A1G2BBD8_9BACT</name>
<keyword evidence="1" id="KW-0812">Transmembrane</keyword>
<evidence type="ECO:0000256" key="1">
    <source>
        <dbReference type="SAM" id="Phobius"/>
    </source>
</evidence>
<gene>
    <name evidence="2" type="ORF">A2319_01320</name>
</gene>
<accession>A0A1G2BBD8</accession>
<keyword evidence="1" id="KW-0472">Membrane</keyword>
<feature type="transmembrane region" description="Helical" evidence="1">
    <location>
        <begin position="126"/>
        <end position="156"/>
    </location>
</feature>
<keyword evidence="1" id="KW-1133">Transmembrane helix</keyword>